<protein>
    <submittedName>
        <fullName evidence="1">Uncharacterized protein</fullName>
    </submittedName>
</protein>
<reference evidence="2" key="1">
    <citation type="journal article" date="2017" name="Nat. Commun.">
        <title>The North American bullfrog draft genome provides insight into hormonal regulation of long noncoding RNA.</title>
        <authorList>
            <person name="Hammond S.A."/>
            <person name="Warren R.L."/>
            <person name="Vandervalk B.P."/>
            <person name="Kucuk E."/>
            <person name="Khan H."/>
            <person name="Gibb E.A."/>
            <person name="Pandoh P."/>
            <person name="Kirk H."/>
            <person name="Zhao Y."/>
            <person name="Jones M."/>
            <person name="Mungall A.J."/>
            <person name="Coope R."/>
            <person name="Pleasance S."/>
            <person name="Moore R.A."/>
            <person name="Holt R.A."/>
            <person name="Round J.M."/>
            <person name="Ohora S."/>
            <person name="Walle B.V."/>
            <person name="Veldhoen N."/>
            <person name="Helbing C.C."/>
            <person name="Birol I."/>
        </authorList>
    </citation>
    <scope>NUCLEOTIDE SEQUENCE [LARGE SCALE GENOMIC DNA]</scope>
</reference>
<feature type="non-terminal residue" evidence="1">
    <location>
        <position position="1"/>
    </location>
</feature>
<proteinExistence type="predicted"/>
<accession>A0A2G9SG18</accession>
<dbReference type="OrthoDB" id="8609993at2759"/>
<name>A0A2G9SG18_AQUCT</name>
<gene>
    <name evidence="1" type="ORF">AB205_0026560</name>
</gene>
<dbReference type="AlphaFoldDB" id="A0A2G9SG18"/>
<dbReference type="EMBL" id="KV924757">
    <property type="protein sequence ID" value="PIO39044.1"/>
    <property type="molecule type" value="Genomic_DNA"/>
</dbReference>
<dbReference type="Proteomes" id="UP000228934">
    <property type="component" value="Unassembled WGS sequence"/>
</dbReference>
<sequence length="48" mass="6035">QCQYLYLHQCMRDVLRARKLRNEQDNPLFPIYENVNPEYHRENVYARH</sequence>
<keyword evidence="2" id="KW-1185">Reference proteome</keyword>
<organism evidence="1 2">
    <name type="scientific">Aquarana catesbeiana</name>
    <name type="common">American bullfrog</name>
    <name type="synonym">Rana catesbeiana</name>
    <dbReference type="NCBI Taxonomy" id="8400"/>
    <lineage>
        <taxon>Eukaryota</taxon>
        <taxon>Metazoa</taxon>
        <taxon>Chordata</taxon>
        <taxon>Craniata</taxon>
        <taxon>Vertebrata</taxon>
        <taxon>Euteleostomi</taxon>
        <taxon>Amphibia</taxon>
        <taxon>Batrachia</taxon>
        <taxon>Anura</taxon>
        <taxon>Neobatrachia</taxon>
        <taxon>Ranoidea</taxon>
        <taxon>Ranidae</taxon>
        <taxon>Aquarana</taxon>
    </lineage>
</organism>
<evidence type="ECO:0000313" key="2">
    <source>
        <dbReference type="Proteomes" id="UP000228934"/>
    </source>
</evidence>
<evidence type="ECO:0000313" key="1">
    <source>
        <dbReference type="EMBL" id="PIO39044.1"/>
    </source>
</evidence>